<evidence type="ECO:0000256" key="6">
    <source>
        <dbReference type="ARBA" id="ARBA00023295"/>
    </source>
</evidence>
<keyword evidence="11" id="KW-0675">Receptor</keyword>
<keyword evidence="9" id="KW-1133">Transmembrane helix</keyword>
<evidence type="ECO:0000256" key="2">
    <source>
        <dbReference type="ARBA" id="ARBA00010730"/>
    </source>
</evidence>
<keyword evidence="5" id="KW-0119">Carbohydrate metabolism</keyword>
<dbReference type="InterPro" id="IPR026960">
    <property type="entry name" value="RVT-Znf"/>
</dbReference>
<dbReference type="InterPro" id="IPR040720">
    <property type="entry name" value="GH81_C"/>
</dbReference>
<keyword evidence="12" id="KW-1185">Reference proteome</keyword>
<evidence type="ECO:0000256" key="5">
    <source>
        <dbReference type="ARBA" id="ARBA00023277"/>
    </source>
</evidence>
<dbReference type="GO" id="GO:0052861">
    <property type="term" value="F:endo-1,3(4)-beta-glucanase activity"/>
    <property type="evidence" value="ECO:0007669"/>
    <property type="project" value="InterPro"/>
</dbReference>
<evidence type="ECO:0000256" key="7">
    <source>
        <dbReference type="ARBA" id="ARBA00023316"/>
    </source>
</evidence>
<keyword evidence="4" id="KW-0378">Hydrolase</keyword>
<name>A0A445G8F8_GLYSO</name>
<evidence type="ECO:0000256" key="1">
    <source>
        <dbReference type="ARBA" id="ARBA00000382"/>
    </source>
</evidence>
<protein>
    <recommendedName>
        <fullName evidence="3">glucan endo-1,3-beta-D-glucosidase</fullName>
        <ecNumber evidence="3">3.2.1.39</ecNumber>
    </recommendedName>
</protein>
<dbReference type="Gene3D" id="1.10.510.10">
    <property type="entry name" value="Transferase(Phosphotransferase) domain 1"/>
    <property type="match status" value="1"/>
</dbReference>
<dbReference type="GO" id="GO:0000272">
    <property type="term" value="P:polysaccharide catabolic process"/>
    <property type="evidence" value="ECO:0007669"/>
    <property type="project" value="UniProtKB-KW"/>
</dbReference>
<dbReference type="InterPro" id="IPR011009">
    <property type="entry name" value="Kinase-like_dom_sf"/>
</dbReference>
<dbReference type="GO" id="GO:0005524">
    <property type="term" value="F:ATP binding"/>
    <property type="evidence" value="ECO:0007669"/>
    <property type="project" value="InterPro"/>
</dbReference>
<accession>A0A445G8F8</accession>
<dbReference type="Pfam" id="PF13966">
    <property type="entry name" value="zf-RVT"/>
    <property type="match status" value="1"/>
</dbReference>
<dbReference type="GO" id="GO:0042973">
    <property type="term" value="F:glucan endo-1,3-beta-D-glucosidase activity"/>
    <property type="evidence" value="ECO:0007669"/>
    <property type="project" value="UniProtKB-EC"/>
</dbReference>
<dbReference type="GO" id="GO:0004672">
    <property type="term" value="F:protein kinase activity"/>
    <property type="evidence" value="ECO:0007669"/>
    <property type="project" value="InterPro"/>
</dbReference>
<dbReference type="Proteomes" id="UP000289340">
    <property type="component" value="Chromosome 17"/>
</dbReference>
<evidence type="ECO:0000256" key="4">
    <source>
        <dbReference type="ARBA" id="ARBA00022801"/>
    </source>
</evidence>
<feature type="domain" description="Protein kinase" evidence="10">
    <location>
        <begin position="1"/>
        <end position="164"/>
    </location>
</feature>
<dbReference type="Pfam" id="PF17652">
    <property type="entry name" value="Glyco_hydro81C"/>
    <property type="match status" value="1"/>
</dbReference>
<dbReference type="AlphaFoldDB" id="A0A445G8F8"/>
<keyword evidence="8" id="KW-0624">Polysaccharide degradation</keyword>
<keyword evidence="9" id="KW-0812">Transmembrane</keyword>
<comment type="similarity">
    <text evidence="2">Belongs to the glycosyl hydrolase 81 family.</text>
</comment>
<comment type="catalytic activity">
    <reaction evidence="1">
        <text>Hydrolysis of (1-&gt;3)-beta-D-glucosidic linkages in (1-&gt;3)-beta-D-glucans.</text>
        <dbReference type="EC" id="3.2.1.39"/>
    </reaction>
</comment>
<dbReference type="EMBL" id="QZWG01000017">
    <property type="protein sequence ID" value="RZB57487.1"/>
    <property type="molecule type" value="Genomic_DNA"/>
</dbReference>
<evidence type="ECO:0000259" key="10">
    <source>
        <dbReference type="PROSITE" id="PS50011"/>
    </source>
</evidence>
<dbReference type="InterPro" id="IPR000719">
    <property type="entry name" value="Prot_kinase_dom"/>
</dbReference>
<evidence type="ECO:0000256" key="8">
    <source>
        <dbReference type="ARBA" id="ARBA00023326"/>
    </source>
</evidence>
<dbReference type="InterPro" id="IPR040451">
    <property type="entry name" value="GH81_N"/>
</dbReference>
<comment type="caution">
    <text evidence="11">The sequence shown here is derived from an EMBL/GenBank/DDBJ whole genome shotgun (WGS) entry which is preliminary data.</text>
</comment>
<reference evidence="11 12" key="1">
    <citation type="submission" date="2018-09" db="EMBL/GenBank/DDBJ databases">
        <title>A high-quality reference genome of wild soybean provides a powerful tool to mine soybean genomes.</title>
        <authorList>
            <person name="Xie M."/>
            <person name="Chung C.Y.L."/>
            <person name="Li M.-W."/>
            <person name="Wong F.-L."/>
            <person name="Chan T.-F."/>
            <person name="Lam H.-M."/>
        </authorList>
    </citation>
    <scope>NUCLEOTIDE SEQUENCE [LARGE SCALE GENOMIC DNA]</scope>
    <source>
        <strain evidence="12">cv. W05</strain>
        <tissue evidence="11">Hypocotyl of etiolated seedlings</tissue>
    </source>
</reference>
<dbReference type="PANTHER" id="PTHR31983">
    <property type="entry name" value="ENDO-1,3(4)-BETA-GLUCANASE 1"/>
    <property type="match status" value="1"/>
</dbReference>
<keyword evidence="9" id="KW-0472">Membrane</keyword>
<dbReference type="PROSITE" id="PS50011">
    <property type="entry name" value="PROTEIN_KINASE_DOM"/>
    <property type="match status" value="1"/>
</dbReference>
<keyword evidence="6" id="KW-0326">Glycosidase</keyword>
<feature type="transmembrane region" description="Helical" evidence="9">
    <location>
        <begin position="364"/>
        <end position="386"/>
    </location>
</feature>
<gene>
    <name evidence="11" type="ORF">D0Y65_046245</name>
</gene>
<evidence type="ECO:0000256" key="9">
    <source>
        <dbReference type="SAM" id="Phobius"/>
    </source>
</evidence>
<evidence type="ECO:0000256" key="3">
    <source>
        <dbReference type="ARBA" id="ARBA00012780"/>
    </source>
</evidence>
<keyword evidence="11" id="KW-0808">Transferase</keyword>
<dbReference type="InterPro" id="IPR005200">
    <property type="entry name" value="Endo-beta-glucanase"/>
</dbReference>
<dbReference type="Pfam" id="PF03639">
    <property type="entry name" value="Glyco_hydro_81"/>
    <property type="match status" value="1"/>
</dbReference>
<evidence type="ECO:0000313" key="12">
    <source>
        <dbReference type="Proteomes" id="UP000289340"/>
    </source>
</evidence>
<dbReference type="SUPFAM" id="SSF56112">
    <property type="entry name" value="Protein kinase-like (PK-like)"/>
    <property type="match status" value="1"/>
</dbReference>
<dbReference type="GO" id="GO:0071555">
    <property type="term" value="P:cell wall organization"/>
    <property type="evidence" value="ECO:0007669"/>
    <property type="project" value="UniProtKB-KW"/>
</dbReference>
<evidence type="ECO:0000313" key="11">
    <source>
        <dbReference type="EMBL" id="RZB57487.1"/>
    </source>
</evidence>
<dbReference type="PANTHER" id="PTHR31983:SF12">
    <property type="entry name" value="GLUCAN ENDO-1,3-BETA-D-GLUCOSIDASE"/>
    <property type="match status" value="1"/>
</dbReference>
<organism evidence="11 12">
    <name type="scientific">Glycine soja</name>
    <name type="common">Wild soybean</name>
    <dbReference type="NCBI Taxonomy" id="3848"/>
    <lineage>
        <taxon>Eukaryota</taxon>
        <taxon>Viridiplantae</taxon>
        <taxon>Streptophyta</taxon>
        <taxon>Embryophyta</taxon>
        <taxon>Tracheophyta</taxon>
        <taxon>Spermatophyta</taxon>
        <taxon>Magnoliopsida</taxon>
        <taxon>eudicotyledons</taxon>
        <taxon>Gunneridae</taxon>
        <taxon>Pentapetalae</taxon>
        <taxon>rosids</taxon>
        <taxon>fabids</taxon>
        <taxon>Fabales</taxon>
        <taxon>Fabaceae</taxon>
        <taxon>Papilionoideae</taxon>
        <taxon>50 kb inversion clade</taxon>
        <taxon>NPAAA clade</taxon>
        <taxon>indigoferoid/millettioid clade</taxon>
        <taxon>Phaseoleae</taxon>
        <taxon>Glycine</taxon>
        <taxon>Glycine subgen. Soja</taxon>
    </lineage>
</organism>
<dbReference type="EC" id="3.2.1.39" evidence="3"/>
<keyword evidence="11" id="KW-0418">Kinase</keyword>
<sequence length="576" mass="64489">MHYLYTVLASSDLPHKYLKCSNVLVRPDNEPMLVHYGFSHMVNPSTIAQTLFAYKAPEAAQQWQVLRSCAVYCVGVDIIEILTGRFTSQYLSNGNGGVDVVQWVETVISEVRELEVVDPDIAGSRNWLGEMDQLLHIGAVCPERNLHQRLHMAEAVRRIMEIKFECGQQSTSLADSSITTSNRWEVTKTMGGSGALFGEGHCFDNEIDTAGVFLNEVQDMAIQQHGPDVWEWTTDPTGQYTTNSAYEVIMEGAAVVTQEECFVKLWSIKVPSKIAIFAWRLIRDRLPTRQSLHRRQVQVADTSCPFCRDSEENAGHLLFHCSKIQPICKRLREPEKKDDFKAIGMRCGRMPALAAAANEDGDLAMLRLIVGACICMATFPLLFLIGSPYITASDSKYVETLDKFSSCYPVSGDAALKKPFSVEYKWQKKCSGDLLMLAHPLHAKLLSYDHDVTVLNDFKYRSIDGDLVGVVGDSWVLETNPIPVTWNSNKGVEKESYGEIVMALVKHVQALNSSAIGTNSSYFYGKQVGRAVRLALIAEEVSYPKVIPKVKKFLKETIEPWLDGTFKGNAFLYERK</sequence>
<proteinExistence type="inferred from homology"/>
<keyword evidence="7" id="KW-0961">Cell wall biogenesis/degradation</keyword>